<dbReference type="OrthoDB" id="343520at2"/>
<dbReference type="CDD" id="cd06225">
    <property type="entry name" value="HAMP"/>
    <property type="match status" value="1"/>
</dbReference>
<keyword evidence="1 3" id="KW-0807">Transducer</keyword>
<dbReference type="PANTHER" id="PTHR32089:SF112">
    <property type="entry name" value="LYSOZYME-LIKE PROTEIN-RELATED"/>
    <property type="match status" value="1"/>
</dbReference>
<dbReference type="InterPro" id="IPR003660">
    <property type="entry name" value="HAMP_dom"/>
</dbReference>
<keyword evidence="5" id="KW-1133">Transmembrane helix</keyword>
<dbReference type="PANTHER" id="PTHR32089">
    <property type="entry name" value="METHYL-ACCEPTING CHEMOTAXIS PROTEIN MCPB"/>
    <property type="match status" value="1"/>
</dbReference>
<name>A0A840G1G6_RHOTE</name>
<accession>A0A840G1G6</accession>
<dbReference type="GO" id="GO:0004888">
    <property type="term" value="F:transmembrane signaling receptor activity"/>
    <property type="evidence" value="ECO:0007669"/>
    <property type="project" value="InterPro"/>
</dbReference>
<evidence type="ECO:0000259" key="6">
    <source>
        <dbReference type="PROSITE" id="PS50111"/>
    </source>
</evidence>
<evidence type="ECO:0000256" key="3">
    <source>
        <dbReference type="PROSITE-ProRule" id="PRU00284"/>
    </source>
</evidence>
<comment type="similarity">
    <text evidence="2">Belongs to the methyl-accepting chemotaxis (MCP) protein family.</text>
</comment>
<proteinExistence type="inferred from homology"/>
<feature type="transmembrane region" description="Helical" evidence="5">
    <location>
        <begin position="21"/>
        <end position="41"/>
    </location>
</feature>
<dbReference type="SUPFAM" id="SSF58104">
    <property type="entry name" value="Methyl-accepting chemotaxis protein (MCP) signaling domain"/>
    <property type="match status" value="1"/>
</dbReference>
<dbReference type="GO" id="GO:0007165">
    <property type="term" value="P:signal transduction"/>
    <property type="evidence" value="ECO:0007669"/>
    <property type="project" value="UniProtKB-KW"/>
</dbReference>
<feature type="transmembrane region" description="Helical" evidence="5">
    <location>
        <begin position="317"/>
        <end position="339"/>
    </location>
</feature>
<keyword evidence="9" id="KW-1185">Reference proteome</keyword>
<evidence type="ECO:0000259" key="7">
    <source>
        <dbReference type="PROSITE" id="PS50885"/>
    </source>
</evidence>
<dbReference type="SMART" id="SM00283">
    <property type="entry name" value="MA"/>
    <property type="match status" value="1"/>
</dbReference>
<protein>
    <submittedName>
        <fullName evidence="8">Methyl-accepting chemotaxis protein</fullName>
    </submittedName>
</protein>
<evidence type="ECO:0000313" key="8">
    <source>
        <dbReference type="EMBL" id="MBB4245785.1"/>
    </source>
</evidence>
<reference evidence="8 9" key="1">
    <citation type="submission" date="2020-08" db="EMBL/GenBank/DDBJ databases">
        <title>Genome sequencing of Purple Non-Sulfur Bacteria from various extreme environments.</title>
        <authorList>
            <person name="Mayer M."/>
        </authorList>
    </citation>
    <scope>NUCLEOTIDE SEQUENCE [LARGE SCALE GENOMIC DNA]</scope>
    <source>
        <strain evidence="8 9">2761</strain>
    </source>
</reference>
<keyword evidence="4" id="KW-0175">Coiled coil</keyword>
<dbReference type="PROSITE" id="PS50111">
    <property type="entry name" value="CHEMOTAXIS_TRANSDUC_2"/>
    <property type="match status" value="1"/>
</dbReference>
<dbReference type="Gene3D" id="1.10.287.950">
    <property type="entry name" value="Methyl-accepting chemotaxis protein"/>
    <property type="match status" value="1"/>
</dbReference>
<dbReference type="Pfam" id="PF00672">
    <property type="entry name" value="HAMP"/>
    <property type="match status" value="1"/>
</dbReference>
<keyword evidence="5" id="KW-0812">Transmembrane</keyword>
<evidence type="ECO:0000313" key="9">
    <source>
        <dbReference type="Proteomes" id="UP000587070"/>
    </source>
</evidence>
<dbReference type="SMART" id="SM00304">
    <property type="entry name" value="HAMP"/>
    <property type="match status" value="2"/>
</dbReference>
<sequence length="668" mass="70856">MRQIFSPAIALLQRLRFATRFIIIGCAAALLIGALLLQFLLQVGDKLRVTDEEIVGTAQVQPLNQIEQALDQHLIASSLVSLGNDAAKTAADAAASKIDALLAGNAPGEGPLGEGWQRLAAEWKQLKAQLANASTPEIRKLHERVAAQLATQLRLTADISGLILDPEIDSYYLVDATVNRLPQLADSIAQLRLKIAGIAELQMIDVADAARLDRLANDAIAQTQQTREGLAKVTAAAPQHGEALEGGLRVLDKSLADTRQLIDSRLVSSGQISLATDEALKETEATTLALLELNQRVSAALAERLGSRSEHLQRQQLFNIALVACGVLLVAYLIGGFYFSLQHGASRLIEGGRQLADGDLRHVIDVGSRDEHADIAASFNRMASSIREVVGALRQSADSVLNTAQTVSEATRSVAALSAQQSELTQNTEETTEQMAQGVELVQASAGELGGMARDSLRQAEDGNKGLQRMLGEIKVVGSAVGQIGTTVDEFVHTTLAITNMTGQVREIADQTNLLALNAAIEAARAGESGRGFAVVADEVRKLAEKSAQSANEIDRLTQALNARSGGVSEAIQRGHEALAASEGYLETVAGQLAAAHGSAGRTCAGVEQIAETVNAQTEAIRRIHEFIGRIADMAQQNELSIAEANAEAAQLEQLSGELRGAIGRFRL</sequence>
<feature type="domain" description="HAMP" evidence="7">
    <location>
        <begin position="339"/>
        <end position="391"/>
    </location>
</feature>
<dbReference type="AlphaFoldDB" id="A0A840G1G6"/>
<dbReference type="InterPro" id="IPR004089">
    <property type="entry name" value="MCPsignal_dom"/>
</dbReference>
<keyword evidence="5" id="KW-0472">Membrane</keyword>
<evidence type="ECO:0000256" key="5">
    <source>
        <dbReference type="SAM" id="Phobius"/>
    </source>
</evidence>
<dbReference type="PROSITE" id="PS50885">
    <property type="entry name" value="HAMP"/>
    <property type="match status" value="1"/>
</dbReference>
<dbReference type="Proteomes" id="UP000587070">
    <property type="component" value="Unassembled WGS sequence"/>
</dbReference>
<evidence type="ECO:0000256" key="1">
    <source>
        <dbReference type="ARBA" id="ARBA00023224"/>
    </source>
</evidence>
<dbReference type="GO" id="GO:0016020">
    <property type="term" value="C:membrane"/>
    <property type="evidence" value="ECO:0007669"/>
    <property type="project" value="InterPro"/>
</dbReference>
<dbReference type="InterPro" id="IPR004090">
    <property type="entry name" value="Chemotax_Me-accpt_rcpt"/>
</dbReference>
<gene>
    <name evidence="8" type="ORF">GGD90_000134</name>
</gene>
<evidence type="ECO:0000256" key="4">
    <source>
        <dbReference type="SAM" id="Coils"/>
    </source>
</evidence>
<evidence type="ECO:0000256" key="2">
    <source>
        <dbReference type="ARBA" id="ARBA00029447"/>
    </source>
</evidence>
<dbReference type="Pfam" id="PF00015">
    <property type="entry name" value="MCPsignal"/>
    <property type="match status" value="1"/>
</dbReference>
<comment type="caution">
    <text evidence="8">The sequence shown here is derived from an EMBL/GenBank/DDBJ whole genome shotgun (WGS) entry which is preliminary data.</text>
</comment>
<organism evidence="8 9">
    <name type="scientific">Rhodocyclus tenuis</name>
    <name type="common">Rhodospirillum tenue</name>
    <dbReference type="NCBI Taxonomy" id="1066"/>
    <lineage>
        <taxon>Bacteria</taxon>
        <taxon>Pseudomonadati</taxon>
        <taxon>Pseudomonadota</taxon>
        <taxon>Betaproteobacteria</taxon>
        <taxon>Rhodocyclales</taxon>
        <taxon>Rhodocyclaceae</taxon>
        <taxon>Rhodocyclus</taxon>
    </lineage>
</organism>
<feature type="domain" description="Methyl-accepting transducer" evidence="6">
    <location>
        <begin position="396"/>
        <end position="632"/>
    </location>
</feature>
<dbReference type="EMBL" id="JACIGE010000001">
    <property type="protein sequence ID" value="MBB4245785.1"/>
    <property type="molecule type" value="Genomic_DNA"/>
</dbReference>
<feature type="coiled-coil region" evidence="4">
    <location>
        <begin position="635"/>
        <end position="662"/>
    </location>
</feature>
<dbReference type="RefSeq" id="WP_153117058.1">
    <property type="nucleotide sequence ID" value="NZ_JACIGE010000001.1"/>
</dbReference>
<dbReference type="GO" id="GO:0006935">
    <property type="term" value="P:chemotaxis"/>
    <property type="evidence" value="ECO:0007669"/>
    <property type="project" value="InterPro"/>
</dbReference>
<dbReference type="PRINTS" id="PR00260">
    <property type="entry name" value="CHEMTRNSDUCR"/>
</dbReference>